<sequence>MLKFYKREISLVMPKSC</sequence>
<dbReference type="Proteomes" id="UP000593568">
    <property type="component" value="Unassembled WGS sequence"/>
</dbReference>
<dbReference type="EMBL" id="JABEZW010000004">
    <property type="protein sequence ID" value="MBA0763145.1"/>
    <property type="molecule type" value="Genomic_DNA"/>
</dbReference>
<evidence type="ECO:0000313" key="1">
    <source>
        <dbReference type="EMBL" id="MBA0763145.1"/>
    </source>
</evidence>
<evidence type="ECO:0000313" key="2">
    <source>
        <dbReference type="Proteomes" id="UP000593568"/>
    </source>
</evidence>
<proteinExistence type="predicted"/>
<gene>
    <name evidence="1" type="ORF">Gotri_012653</name>
</gene>
<accession>A0A7J9DS07</accession>
<dbReference type="AlphaFoldDB" id="A0A7J9DS07"/>
<reference evidence="1 2" key="1">
    <citation type="journal article" date="2019" name="Genome Biol. Evol.">
        <title>Insights into the evolution of the New World diploid cottons (Gossypium, subgenus Houzingenia) based on genome sequencing.</title>
        <authorList>
            <person name="Grover C.E."/>
            <person name="Arick M.A. 2nd"/>
            <person name="Thrash A."/>
            <person name="Conover J.L."/>
            <person name="Sanders W.S."/>
            <person name="Peterson D.G."/>
            <person name="Frelichowski J.E."/>
            <person name="Scheffler J.A."/>
            <person name="Scheffler B.E."/>
            <person name="Wendel J.F."/>
        </authorList>
    </citation>
    <scope>NUCLEOTIDE SEQUENCE [LARGE SCALE GENOMIC DNA]</scope>
    <source>
        <strain evidence="1">8</strain>
        <tissue evidence="1">Leaf</tissue>
    </source>
</reference>
<organism evidence="1 2">
    <name type="scientific">Gossypium trilobum</name>
    <dbReference type="NCBI Taxonomy" id="34281"/>
    <lineage>
        <taxon>Eukaryota</taxon>
        <taxon>Viridiplantae</taxon>
        <taxon>Streptophyta</taxon>
        <taxon>Embryophyta</taxon>
        <taxon>Tracheophyta</taxon>
        <taxon>Spermatophyta</taxon>
        <taxon>Magnoliopsida</taxon>
        <taxon>eudicotyledons</taxon>
        <taxon>Gunneridae</taxon>
        <taxon>Pentapetalae</taxon>
        <taxon>rosids</taxon>
        <taxon>malvids</taxon>
        <taxon>Malvales</taxon>
        <taxon>Malvaceae</taxon>
        <taxon>Malvoideae</taxon>
        <taxon>Gossypium</taxon>
    </lineage>
</organism>
<protein>
    <submittedName>
        <fullName evidence="1">Uncharacterized protein</fullName>
    </submittedName>
</protein>
<keyword evidence="2" id="KW-1185">Reference proteome</keyword>
<name>A0A7J9DS07_9ROSI</name>
<comment type="caution">
    <text evidence="1">The sequence shown here is derived from an EMBL/GenBank/DDBJ whole genome shotgun (WGS) entry which is preliminary data.</text>
</comment>